<proteinExistence type="predicted"/>
<protein>
    <submittedName>
        <fullName evidence="1">Uncharacterized protein</fullName>
    </submittedName>
</protein>
<feature type="non-terminal residue" evidence="1">
    <location>
        <position position="1"/>
    </location>
</feature>
<reference evidence="1 2" key="1">
    <citation type="submission" date="2021-06" db="EMBL/GenBank/DDBJ databases">
        <authorList>
            <person name="Palmer J.M."/>
        </authorList>
    </citation>
    <scope>NUCLEOTIDE SEQUENCE [LARGE SCALE GENOMIC DNA]</scope>
    <source>
        <strain evidence="1 2">MEX-2019</strain>
        <tissue evidence="1">Muscle</tissue>
    </source>
</reference>
<keyword evidence="2" id="KW-1185">Reference proteome</keyword>
<sequence>TVKSGPRFRQHLASVHLSGNEKVSGHCICPLKRDLLCPQSPHGSMTDSRSAEQRADEVVNGPIDCQLTGKVYYTDRPEPQRADLHITNVLITTYESLSGTNLSGPLLTPAMVSLDKAYN</sequence>
<accession>A0AAV9S8U6</accession>
<dbReference type="Proteomes" id="UP001311232">
    <property type="component" value="Unassembled WGS sequence"/>
</dbReference>
<name>A0AAV9S8U6_9TELE</name>
<organism evidence="1 2">
    <name type="scientific">Crenichthys baileyi</name>
    <name type="common">White River springfish</name>
    <dbReference type="NCBI Taxonomy" id="28760"/>
    <lineage>
        <taxon>Eukaryota</taxon>
        <taxon>Metazoa</taxon>
        <taxon>Chordata</taxon>
        <taxon>Craniata</taxon>
        <taxon>Vertebrata</taxon>
        <taxon>Euteleostomi</taxon>
        <taxon>Actinopterygii</taxon>
        <taxon>Neopterygii</taxon>
        <taxon>Teleostei</taxon>
        <taxon>Neoteleostei</taxon>
        <taxon>Acanthomorphata</taxon>
        <taxon>Ovalentaria</taxon>
        <taxon>Atherinomorphae</taxon>
        <taxon>Cyprinodontiformes</taxon>
        <taxon>Goodeidae</taxon>
        <taxon>Crenichthys</taxon>
    </lineage>
</organism>
<dbReference type="EMBL" id="JAHHUM010000683">
    <property type="protein sequence ID" value="KAK5617666.1"/>
    <property type="molecule type" value="Genomic_DNA"/>
</dbReference>
<evidence type="ECO:0000313" key="1">
    <source>
        <dbReference type="EMBL" id="KAK5617666.1"/>
    </source>
</evidence>
<dbReference type="AlphaFoldDB" id="A0AAV9S8U6"/>
<gene>
    <name evidence="1" type="ORF">CRENBAI_002019</name>
</gene>
<comment type="caution">
    <text evidence="1">The sequence shown here is derived from an EMBL/GenBank/DDBJ whole genome shotgun (WGS) entry which is preliminary data.</text>
</comment>
<evidence type="ECO:0000313" key="2">
    <source>
        <dbReference type="Proteomes" id="UP001311232"/>
    </source>
</evidence>